<reference evidence="2 3" key="1">
    <citation type="journal article" date="2015" name="Genome Announc.">
        <title>Expanding the biotechnology potential of lactobacilli through comparative genomics of 213 strains and associated genera.</title>
        <authorList>
            <person name="Sun Z."/>
            <person name="Harris H.M."/>
            <person name="McCann A."/>
            <person name="Guo C."/>
            <person name="Argimon S."/>
            <person name="Zhang W."/>
            <person name="Yang X."/>
            <person name="Jeffery I.B."/>
            <person name="Cooney J.C."/>
            <person name="Kagawa T.F."/>
            <person name="Liu W."/>
            <person name="Song Y."/>
            <person name="Salvetti E."/>
            <person name="Wrobel A."/>
            <person name="Rasinkangas P."/>
            <person name="Parkhill J."/>
            <person name="Rea M.C."/>
            <person name="O'Sullivan O."/>
            <person name="Ritari J."/>
            <person name="Douillard F.P."/>
            <person name="Paul Ross R."/>
            <person name="Yang R."/>
            <person name="Briner A.E."/>
            <person name="Felis G.E."/>
            <person name="de Vos W.M."/>
            <person name="Barrangou R."/>
            <person name="Klaenhammer T.R."/>
            <person name="Caufield P.W."/>
            <person name="Cui Y."/>
            <person name="Zhang H."/>
            <person name="O'Toole P.W."/>
        </authorList>
    </citation>
    <scope>NUCLEOTIDE SEQUENCE [LARGE SCALE GENOMIC DNA]</scope>
    <source>
        <strain evidence="2 3">DSM 20623</strain>
    </source>
</reference>
<dbReference type="PANTHER" id="PTHR38011">
    <property type="entry name" value="DIHYDROFOLATE REDUCTASE FAMILY PROTEIN (AFU_ORTHOLOGUE AFUA_8G06820)"/>
    <property type="match status" value="1"/>
</dbReference>
<organism evidence="2 3">
    <name type="scientific">Carnobacterium divergens DSM 20623</name>
    <dbReference type="NCBI Taxonomy" id="1449336"/>
    <lineage>
        <taxon>Bacteria</taxon>
        <taxon>Bacillati</taxon>
        <taxon>Bacillota</taxon>
        <taxon>Bacilli</taxon>
        <taxon>Lactobacillales</taxon>
        <taxon>Carnobacteriaceae</taxon>
        <taxon>Carnobacterium</taxon>
    </lineage>
</organism>
<evidence type="ECO:0000313" key="3">
    <source>
        <dbReference type="Proteomes" id="UP000051658"/>
    </source>
</evidence>
<gene>
    <name evidence="2" type="ORF">IV74_GL002333</name>
</gene>
<dbReference type="PATRIC" id="fig|1449336.4.peg.2371"/>
<name>A0A0R2HY87_CARDV</name>
<feature type="domain" description="Bacterial bifunctional deaminase-reductase C-terminal" evidence="1">
    <location>
        <begin position="74"/>
        <end position="165"/>
    </location>
</feature>
<dbReference type="InterPro" id="IPR002734">
    <property type="entry name" value="RibDG_C"/>
</dbReference>
<dbReference type="GO" id="GO:0008703">
    <property type="term" value="F:5-amino-6-(5-phosphoribosylamino)uracil reductase activity"/>
    <property type="evidence" value="ECO:0007669"/>
    <property type="project" value="InterPro"/>
</dbReference>
<dbReference type="Pfam" id="PF01872">
    <property type="entry name" value="RibD_C"/>
    <property type="match status" value="1"/>
</dbReference>
<comment type="caution">
    <text evidence="2">The sequence shown here is derived from an EMBL/GenBank/DDBJ whole genome shotgun (WGS) entry which is preliminary data.</text>
</comment>
<dbReference type="InterPro" id="IPR024072">
    <property type="entry name" value="DHFR-like_dom_sf"/>
</dbReference>
<dbReference type="Gene3D" id="3.40.430.10">
    <property type="entry name" value="Dihydrofolate Reductase, subunit A"/>
    <property type="match status" value="1"/>
</dbReference>
<proteinExistence type="predicted"/>
<protein>
    <recommendedName>
        <fullName evidence="1">Bacterial bifunctional deaminase-reductase C-terminal domain-containing protein</fullName>
    </recommendedName>
</protein>
<evidence type="ECO:0000259" key="1">
    <source>
        <dbReference type="Pfam" id="PF01872"/>
    </source>
</evidence>
<evidence type="ECO:0000313" key="2">
    <source>
        <dbReference type="EMBL" id="KRN54746.1"/>
    </source>
</evidence>
<sequence length="174" mass="19747">MKRSVILYIAASLDGKIAKKNGDLNWLYQTENDGDNGYYAFMKQVDTTIMGRTTYDEVLGFDVPFPYDDYENYVVTSHAPKEGHPEVTFVDGDIVHLVENLKEKEGKDIFLIGGGNLIAQFLEKDLVDELILSIAPVLIGEGVPLFSGNYLEKRFKLSELRQYKDLVQMHYVAE</sequence>
<dbReference type="InterPro" id="IPR050765">
    <property type="entry name" value="Riboflavin_Biosynth_HTPR"/>
</dbReference>
<dbReference type="EMBL" id="JQBS01000035">
    <property type="protein sequence ID" value="KRN54746.1"/>
    <property type="molecule type" value="Genomic_DNA"/>
</dbReference>
<dbReference type="eggNOG" id="COG0262">
    <property type="taxonomic scope" value="Bacteria"/>
</dbReference>
<keyword evidence="3" id="KW-1185">Reference proteome</keyword>
<dbReference type="PANTHER" id="PTHR38011:SF11">
    <property type="entry name" value="2,5-DIAMINO-6-RIBOSYLAMINO-4(3H)-PYRIMIDINONE 5'-PHOSPHATE REDUCTASE"/>
    <property type="match status" value="1"/>
</dbReference>
<dbReference type="GO" id="GO:0009231">
    <property type="term" value="P:riboflavin biosynthetic process"/>
    <property type="evidence" value="ECO:0007669"/>
    <property type="project" value="InterPro"/>
</dbReference>
<dbReference type="AlphaFoldDB" id="A0A0R2HY87"/>
<dbReference type="GeneID" id="89589323"/>
<dbReference type="RefSeq" id="WP_034568831.1">
    <property type="nucleotide sequence ID" value="NZ_JQBS01000035.1"/>
</dbReference>
<dbReference type="Proteomes" id="UP000051658">
    <property type="component" value="Unassembled WGS sequence"/>
</dbReference>
<dbReference type="SUPFAM" id="SSF53597">
    <property type="entry name" value="Dihydrofolate reductase-like"/>
    <property type="match status" value="1"/>
</dbReference>
<accession>A0A0R2HY87</accession>